<reference evidence="2" key="1">
    <citation type="journal article" date="2021" name="J Fungi (Basel)">
        <title>Virulence traits and population genomics of the black yeast Aureobasidium melanogenum.</title>
        <authorList>
            <person name="Cernosa A."/>
            <person name="Sun X."/>
            <person name="Gostincar C."/>
            <person name="Fang C."/>
            <person name="Gunde-Cimerman N."/>
            <person name="Song Z."/>
        </authorList>
    </citation>
    <scope>NUCLEOTIDE SEQUENCE</scope>
    <source>
        <strain evidence="2">EXF-9911</strain>
    </source>
</reference>
<keyword evidence="1" id="KW-0472">Membrane</keyword>
<reference evidence="2" key="2">
    <citation type="submission" date="2021-08" db="EMBL/GenBank/DDBJ databases">
        <authorList>
            <person name="Gostincar C."/>
            <person name="Sun X."/>
            <person name="Song Z."/>
            <person name="Gunde-Cimerman N."/>
        </authorList>
    </citation>
    <scope>NUCLEOTIDE SEQUENCE</scope>
    <source>
        <strain evidence="2">EXF-9911</strain>
    </source>
</reference>
<dbReference type="Pfam" id="PF13787">
    <property type="entry name" value="HXXEE"/>
    <property type="match status" value="1"/>
</dbReference>
<name>A0A9P8EYH6_AURME</name>
<comment type="caution">
    <text evidence="2">The sequence shown here is derived from an EMBL/GenBank/DDBJ whole genome shotgun (WGS) entry which is preliminary data.</text>
</comment>
<proteinExistence type="predicted"/>
<organism evidence="2 3">
    <name type="scientific">Aureobasidium melanogenum</name>
    <name type="common">Aureobasidium pullulans var. melanogenum</name>
    <dbReference type="NCBI Taxonomy" id="46634"/>
    <lineage>
        <taxon>Eukaryota</taxon>
        <taxon>Fungi</taxon>
        <taxon>Dikarya</taxon>
        <taxon>Ascomycota</taxon>
        <taxon>Pezizomycotina</taxon>
        <taxon>Dothideomycetes</taxon>
        <taxon>Dothideomycetidae</taxon>
        <taxon>Dothideales</taxon>
        <taxon>Saccotheciaceae</taxon>
        <taxon>Aureobasidium</taxon>
    </lineage>
</organism>
<feature type="transmembrane region" description="Helical" evidence="1">
    <location>
        <begin position="157"/>
        <end position="177"/>
    </location>
</feature>
<feature type="non-terminal residue" evidence="2">
    <location>
        <position position="237"/>
    </location>
</feature>
<evidence type="ECO:0000313" key="2">
    <source>
        <dbReference type="EMBL" id="KAG9701136.1"/>
    </source>
</evidence>
<dbReference type="AlphaFoldDB" id="A0A9P8EYH6"/>
<dbReference type="OrthoDB" id="5592777at2759"/>
<sequence>MSPEVDSVIKQWPWISLSVGIALSVQLLFGEWKTARGLSDVGSYSSWSLRLSDPRWLCYICGPMYMIHQFEEWGYDIKGVPYSFHRSLCENLGYPDTNNCPATPLPVFAFNGITMWIGAWSLRYISPSAGGANYYGMVVVNGLSHIIRAIKDNEYNAGLASTLLNFMPAAYLFYSAVLDDKRIGVAGIVRSLVLGVVGHLVWVLPYIWIDKGYISEVTACGIQLLNTAMLNLVSTPV</sequence>
<evidence type="ECO:0000313" key="3">
    <source>
        <dbReference type="Proteomes" id="UP000779574"/>
    </source>
</evidence>
<feature type="transmembrane region" description="Helical" evidence="1">
    <location>
        <begin position="183"/>
        <end position="204"/>
    </location>
</feature>
<gene>
    <name evidence="2" type="ORF">KCU76_g229</name>
</gene>
<dbReference type="InterPro" id="IPR025671">
    <property type="entry name" value="HXXEE"/>
</dbReference>
<keyword evidence="1" id="KW-0812">Transmembrane</keyword>
<evidence type="ECO:0000256" key="1">
    <source>
        <dbReference type="SAM" id="Phobius"/>
    </source>
</evidence>
<dbReference type="EMBL" id="JAHFXF010000004">
    <property type="protein sequence ID" value="KAG9701136.1"/>
    <property type="molecule type" value="Genomic_DNA"/>
</dbReference>
<keyword evidence="1" id="KW-1133">Transmembrane helix</keyword>
<accession>A0A9P8EYH6</accession>
<dbReference type="Proteomes" id="UP000779574">
    <property type="component" value="Unassembled WGS sequence"/>
</dbReference>
<protein>
    <submittedName>
        <fullName evidence="2">Uncharacterized protein</fullName>
    </submittedName>
</protein>